<evidence type="ECO:0000256" key="1">
    <source>
        <dbReference type="SAM" id="MobiDB-lite"/>
    </source>
</evidence>
<comment type="caution">
    <text evidence="2">The sequence shown here is derived from an EMBL/GenBank/DDBJ whole genome shotgun (WGS) entry which is preliminary data.</text>
</comment>
<dbReference type="Proteomes" id="UP001367508">
    <property type="component" value="Unassembled WGS sequence"/>
</dbReference>
<dbReference type="PROSITE" id="PS00163">
    <property type="entry name" value="FUMARATE_LYASES"/>
    <property type="match status" value="1"/>
</dbReference>
<dbReference type="GO" id="GO:0003824">
    <property type="term" value="F:catalytic activity"/>
    <property type="evidence" value="ECO:0007669"/>
    <property type="project" value="InterPro"/>
</dbReference>
<feature type="compositionally biased region" description="Basic residues" evidence="1">
    <location>
        <begin position="16"/>
        <end position="25"/>
    </location>
</feature>
<feature type="region of interest" description="Disordered" evidence="1">
    <location>
        <begin position="1"/>
        <end position="26"/>
    </location>
</feature>
<evidence type="ECO:0000313" key="3">
    <source>
        <dbReference type="Proteomes" id="UP001367508"/>
    </source>
</evidence>
<sequence length="176" mass="19403">MGEGIQEISSPPHQGSRIKRRRKGRPPFCLVGGIGTERGKNFAKGISSVEDLAHTHVAAFKEVFRFPDHLTLRSVNIWVGISSACTDQVVILPSLGRRRPVTSTVVLGLEGSWESYRDAMESWLDPSYTVAYRGERILGLDFRSIAARNPRGIILVVSLPGSSLMHAKVNPLWLGQ</sequence>
<reference evidence="2 3" key="1">
    <citation type="submission" date="2024-01" db="EMBL/GenBank/DDBJ databases">
        <title>The genomes of 5 underutilized Papilionoideae crops provide insights into root nodulation and disease resistanc.</title>
        <authorList>
            <person name="Jiang F."/>
        </authorList>
    </citation>
    <scope>NUCLEOTIDE SEQUENCE [LARGE SCALE GENOMIC DNA]</scope>
    <source>
        <strain evidence="2">LVBAO_FW01</strain>
        <tissue evidence="2">Leaves</tissue>
    </source>
</reference>
<protein>
    <submittedName>
        <fullName evidence="2">Uncharacterized protein</fullName>
    </submittedName>
</protein>
<evidence type="ECO:0000313" key="2">
    <source>
        <dbReference type="EMBL" id="KAK7308715.1"/>
    </source>
</evidence>
<keyword evidence="3" id="KW-1185">Reference proteome</keyword>
<dbReference type="EMBL" id="JAYMYQ010000010">
    <property type="protein sequence ID" value="KAK7308715.1"/>
    <property type="molecule type" value="Genomic_DNA"/>
</dbReference>
<accession>A0AAN9K0H1</accession>
<name>A0AAN9K0H1_CANGL</name>
<dbReference type="AlphaFoldDB" id="A0AAN9K0H1"/>
<dbReference type="InterPro" id="IPR020557">
    <property type="entry name" value="Fumarate_lyase_CS"/>
</dbReference>
<gene>
    <name evidence="2" type="ORF">VNO77_42341</name>
</gene>
<proteinExistence type="predicted"/>
<organism evidence="2 3">
    <name type="scientific">Canavalia gladiata</name>
    <name type="common">Sword bean</name>
    <name type="synonym">Dolichos gladiatus</name>
    <dbReference type="NCBI Taxonomy" id="3824"/>
    <lineage>
        <taxon>Eukaryota</taxon>
        <taxon>Viridiplantae</taxon>
        <taxon>Streptophyta</taxon>
        <taxon>Embryophyta</taxon>
        <taxon>Tracheophyta</taxon>
        <taxon>Spermatophyta</taxon>
        <taxon>Magnoliopsida</taxon>
        <taxon>eudicotyledons</taxon>
        <taxon>Gunneridae</taxon>
        <taxon>Pentapetalae</taxon>
        <taxon>rosids</taxon>
        <taxon>fabids</taxon>
        <taxon>Fabales</taxon>
        <taxon>Fabaceae</taxon>
        <taxon>Papilionoideae</taxon>
        <taxon>50 kb inversion clade</taxon>
        <taxon>NPAAA clade</taxon>
        <taxon>indigoferoid/millettioid clade</taxon>
        <taxon>Phaseoleae</taxon>
        <taxon>Canavalia</taxon>
    </lineage>
</organism>